<dbReference type="FunFam" id="1.10.10.10:FF:000001">
    <property type="entry name" value="LysR family transcriptional regulator"/>
    <property type="match status" value="1"/>
</dbReference>
<feature type="domain" description="HTH lysR-type" evidence="5">
    <location>
        <begin position="1"/>
        <end position="59"/>
    </location>
</feature>
<dbReference type="InterPro" id="IPR058163">
    <property type="entry name" value="LysR-type_TF_proteobact-type"/>
</dbReference>
<keyword evidence="2" id="KW-0805">Transcription regulation</keyword>
<dbReference type="CDD" id="cd08472">
    <property type="entry name" value="PBP2_CrgA_like_3"/>
    <property type="match status" value="1"/>
</dbReference>
<reference evidence="6" key="1">
    <citation type="submission" date="2021-02" db="EMBL/GenBank/DDBJ databases">
        <title>Strain Y2R2, a novel species of the genus Halomonas.</title>
        <authorList>
            <person name="Huang H."/>
        </authorList>
    </citation>
    <scope>NUCLEOTIDE SEQUENCE</scope>
    <source>
        <strain evidence="6">Y2R2</strain>
    </source>
</reference>
<dbReference type="Gene3D" id="3.40.190.290">
    <property type="match status" value="1"/>
</dbReference>
<keyword evidence="7" id="KW-1185">Reference proteome</keyword>
<dbReference type="Proteomes" id="UP000324285">
    <property type="component" value="Chromosome"/>
</dbReference>
<dbReference type="SUPFAM" id="SSF46785">
    <property type="entry name" value="Winged helix' DNA-binding domain"/>
    <property type="match status" value="1"/>
</dbReference>
<accession>A0A5C1NLG5</accession>
<evidence type="ECO:0000313" key="6">
    <source>
        <dbReference type="EMBL" id="QEM82965.1"/>
    </source>
</evidence>
<dbReference type="EMBL" id="CP038437">
    <property type="protein sequence ID" value="QEM82965.1"/>
    <property type="molecule type" value="Genomic_DNA"/>
</dbReference>
<evidence type="ECO:0000256" key="2">
    <source>
        <dbReference type="ARBA" id="ARBA00023015"/>
    </source>
</evidence>
<gene>
    <name evidence="6" type="ORF">E4T21_16460</name>
</gene>
<evidence type="ECO:0000259" key="5">
    <source>
        <dbReference type="PROSITE" id="PS50931"/>
    </source>
</evidence>
<comment type="similarity">
    <text evidence="1">Belongs to the LysR transcriptional regulatory family.</text>
</comment>
<dbReference type="PROSITE" id="PS50931">
    <property type="entry name" value="HTH_LYSR"/>
    <property type="match status" value="1"/>
</dbReference>
<dbReference type="InterPro" id="IPR036388">
    <property type="entry name" value="WH-like_DNA-bd_sf"/>
</dbReference>
<dbReference type="FunFam" id="3.40.190.290:FF:000001">
    <property type="entry name" value="Transcriptional regulator, LysR family"/>
    <property type="match status" value="1"/>
</dbReference>
<dbReference type="KEGG" id="hbh:E4T21_16460"/>
<dbReference type="PANTHER" id="PTHR30537">
    <property type="entry name" value="HTH-TYPE TRANSCRIPTIONAL REGULATOR"/>
    <property type="match status" value="1"/>
</dbReference>
<evidence type="ECO:0000256" key="1">
    <source>
        <dbReference type="ARBA" id="ARBA00009437"/>
    </source>
</evidence>
<dbReference type="Gene3D" id="1.10.10.10">
    <property type="entry name" value="Winged helix-like DNA-binding domain superfamily/Winged helix DNA-binding domain"/>
    <property type="match status" value="1"/>
</dbReference>
<name>A0A5C1NLG5_9GAMM</name>
<evidence type="ECO:0000256" key="3">
    <source>
        <dbReference type="ARBA" id="ARBA00023125"/>
    </source>
</evidence>
<keyword evidence="3" id="KW-0238">DNA-binding</keyword>
<dbReference type="GO" id="GO:0006351">
    <property type="term" value="P:DNA-templated transcription"/>
    <property type="evidence" value="ECO:0007669"/>
    <property type="project" value="TreeGrafter"/>
</dbReference>
<dbReference type="OrthoDB" id="9815676at2"/>
<evidence type="ECO:0000256" key="4">
    <source>
        <dbReference type="ARBA" id="ARBA00023163"/>
    </source>
</evidence>
<dbReference type="SUPFAM" id="SSF53850">
    <property type="entry name" value="Periplasmic binding protein-like II"/>
    <property type="match status" value="1"/>
</dbReference>
<dbReference type="AlphaFoldDB" id="A0A5C1NLG5"/>
<dbReference type="Pfam" id="PF03466">
    <property type="entry name" value="LysR_substrate"/>
    <property type="match status" value="1"/>
</dbReference>
<dbReference type="GO" id="GO:0003700">
    <property type="term" value="F:DNA-binding transcription factor activity"/>
    <property type="evidence" value="ECO:0007669"/>
    <property type="project" value="InterPro"/>
</dbReference>
<evidence type="ECO:0000313" key="7">
    <source>
        <dbReference type="Proteomes" id="UP000324285"/>
    </source>
</evidence>
<dbReference type="InterPro" id="IPR036390">
    <property type="entry name" value="WH_DNA-bd_sf"/>
</dbReference>
<dbReference type="InterPro" id="IPR000847">
    <property type="entry name" value="LysR_HTH_N"/>
</dbReference>
<keyword evidence="4" id="KW-0804">Transcription</keyword>
<dbReference type="InterPro" id="IPR005119">
    <property type="entry name" value="LysR_subst-bd"/>
</dbReference>
<sequence length="298" mass="33270">MDRFDAMRLYARVVELGSFTQAAEQLAISRASASTIIRQLEARLGVRLLQRTTRQVSTTLDGQSYYQHCRDILAQIEETESALSQVAHQPHGRLRVDLPASLGRLVVMPALPDFHQRFPDIVLEIGIGDRMVDLVREGVDCVVRIGVLEDSSLVARPLATLEQVTCASAEYLNLHGVPTELAELEGHRCVAYQSPTTGRPDPLAFRVADKEVPWDMPANVAVNHGEAYVAACEAGFGIIQVPRYHVERQLQAGSLVEILPQYRLTPLPMAVLYPHHRHLSPRLRVFIDWLVELFSGEL</sequence>
<protein>
    <submittedName>
        <fullName evidence="6">LysR family transcriptional regulator</fullName>
    </submittedName>
</protein>
<organism evidence="6 7">
    <name type="scientific">Halomonas binhaiensis</name>
    <dbReference type="NCBI Taxonomy" id="2562282"/>
    <lineage>
        <taxon>Bacteria</taxon>
        <taxon>Pseudomonadati</taxon>
        <taxon>Pseudomonadota</taxon>
        <taxon>Gammaproteobacteria</taxon>
        <taxon>Oceanospirillales</taxon>
        <taxon>Halomonadaceae</taxon>
        <taxon>Halomonas</taxon>
    </lineage>
</organism>
<proteinExistence type="inferred from homology"/>
<dbReference type="PANTHER" id="PTHR30537:SF72">
    <property type="entry name" value="LYSR FAMILY TRANSCRIPTIONAL REGULATOR"/>
    <property type="match status" value="1"/>
</dbReference>
<dbReference type="GO" id="GO:0043565">
    <property type="term" value="F:sequence-specific DNA binding"/>
    <property type="evidence" value="ECO:0007669"/>
    <property type="project" value="TreeGrafter"/>
</dbReference>
<dbReference type="Pfam" id="PF00126">
    <property type="entry name" value="HTH_1"/>
    <property type="match status" value="1"/>
</dbReference>
<dbReference type="RefSeq" id="WP_149286087.1">
    <property type="nucleotide sequence ID" value="NZ_CP038437.2"/>
</dbReference>